<gene>
    <name evidence="3" type="ORF">EPUS_08877</name>
</gene>
<feature type="compositionally biased region" description="Basic and acidic residues" evidence="1">
    <location>
        <begin position="164"/>
        <end position="174"/>
    </location>
</feature>
<dbReference type="PROSITE" id="PS50053">
    <property type="entry name" value="UBIQUITIN_2"/>
    <property type="match status" value="1"/>
</dbReference>
<sequence>MATAPAPSIKKSFFKKPNWATIAPPTESRDFFRHSDTVYDSILREKEKRRERHAQQKQGTAGLDDEDSDRESKRRRILIDEENQKEDSCSGSETASIRRGEQDTAPTGHLKTRAKSPARRGPIQAGRASPTYLESSLNPTTLLHSNVIELDSHKENNQHQPIGPERKVQARLSDEEASEEEDEYVLALKQKAREKARLKKLGIEPARKQEPALQALEAQQQRHSPSGDEPTFFPQRAAPTPPSQRDETIVQIFIDTKIPNAKPLIVNRKVSQPMQQVRAVWCARQNFTDDITAQVIFTWRGKRLYDTTTSTHLLNVLKMERARQLGGLAGDDDEDPSNGRIEVVAMTKDMYEQKQNKNDAEADANGITDPTLQDRQSQARSATPEPKYTIVMNAQGLEPLQLKVRPSTPVAKMMAGFKKLRHIDPAKTCWLIHDGDRLEPESLVRDTEIEDGDAVEVHVR</sequence>
<dbReference type="Gene3D" id="3.10.20.90">
    <property type="entry name" value="Phosphatidylinositol 3-kinase Catalytic Subunit, Chain A, domain 1"/>
    <property type="match status" value="1"/>
</dbReference>
<feature type="compositionally biased region" description="Polar residues" evidence="1">
    <location>
        <begin position="368"/>
        <end position="381"/>
    </location>
</feature>
<feature type="region of interest" description="Disordered" evidence="1">
    <location>
        <begin position="355"/>
        <end position="386"/>
    </location>
</feature>
<evidence type="ECO:0000313" key="3">
    <source>
        <dbReference type="EMBL" id="ERF75207.1"/>
    </source>
</evidence>
<dbReference type="OMA" id="VHMEAVT"/>
<feature type="region of interest" description="Disordered" evidence="1">
    <location>
        <begin position="203"/>
        <end position="245"/>
    </location>
</feature>
<feature type="region of interest" description="Disordered" evidence="1">
    <location>
        <begin position="43"/>
        <end position="137"/>
    </location>
</feature>
<dbReference type="SUPFAM" id="SSF54236">
    <property type="entry name" value="Ubiquitin-like"/>
    <property type="match status" value="1"/>
</dbReference>
<dbReference type="eggNOG" id="ENOG502SB4V">
    <property type="taxonomic scope" value="Eukaryota"/>
</dbReference>
<feature type="compositionally biased region" description="Low complexity" evidence="1">
    <location>
        <begin position="211"/>
        <end position="221"/>
    </location>
</feature>
<dbReference type="OrthoDB" id="3365399at2759"/>
<evidence type="ECO:0000259" key="2">
    <source>
        <dbReference type="PROSITE" id="PS50053"/>
    </source>
</evidence>
<dbReference type="RefSeq" id="XP_007787478.1">
    <property type="nucleotide sequence ID" value="XM_007789288.1"/>
</dbReference>
<reference evidence="4" key="1">
    <citation type="journal article" date="2014" name="BMC Genomics">
        <title>Genome characteristics reveal the impact of lichenization on lichen-forming fungus Endocarpon pusillum Hedwig (Verrucariales, Ascomycota).</title>
        <authorList>
            <person name="Wang Y.-Y."/>
            <person name="Liu B."/>
            <person name="Zhang X.-Y."/>
            <person name="Zhou Q.-M."/>
            <person name="Zhang T."/>
            <person name="Li H."/>
            <person name="Yu Y.-F."/>
            <person name="Zhang X.-L."/>
            <person name="Hao X.-Y."/>
            <person name="Wang M."/>
            <person name="Wang L."/>
            <person name="Wei J.-C."/>
        </authorList>
    </citation>
    <scope>NUCLEOTIDE SEQUENCE [LARGE SCALE GENOMIC DNA]</scope>
    <source>
        <strain evidence="4">Z07020 / HMAS-L-300199</strain>
    </source>
</reference>
<organism evidence="3 4">
    <name type="scientific">Endocarpon pusillum (strain Z07020 / HMAS-L-300199)</name>
    <name type="common">Lichen-forming fungus</name>
    <dbReference type="NCBI Taxonomy" id="1263415"/>
    <lineage>
        <taxon>Eukaryota</taxon>
        <taxon>Fungi</taxon>
        <taxon>Dikarya</taxon>
        <taxon>Ascomycota</taxon>
        <taxon>Pezizomycotina</taxon>
        <taxon>Eurotiomycetes</taxon>
        <taxon>Chaetothyriomycetidae</taxon>
        <taxon>Verrucariales</taxon>
        <taxon>Verrucariaceae</taxon>
        <taxon>Endocarpon</taxon>
    </lineage>
</organism>
<dbReference type="AlphaFoldDB" id="U1GCA5"/>
<dbReference type="EMBL" id="KE720816">
    <property type="protein sequence ID" value="ERF75207.1"/>
    <property type="molecule type" value="Genomic_DNA"/>
</dbReference>
<dbReference type="CDD" id="cd01763">
    <property type="entry name" value="Ubl_SUMO_like"/>
    <property type="match status" value="1"/>
</dbReference>
<evidence type="ECO:0000313" key="4">
    <source>
        <dbReference type="Proteomes" id="UP000019373"/>
    </source>
</evidence>
<feature type="region of interest" description="Disordered" evidence="1">
    <location>
        <begin position="153"/>
        <end position="180"/>
    </location>
</feature>
<accession>U1GCA5</accession>
<dbReference type="InterPro" id="IPR029071">
    <property type="entry name" value="Ubiquitin-like_domsf"/>
</dbReference>
<dbReference type="GeneID" id="19243718"/>
<dbReference type="HOGENOM" id="CLU_032739_0_0_1"/>
<dbReference type="Pfam" id="PF11976">
    <property type="entry name" value="Rad60-SLD"/>
    <property type="match status" value="1"/>
</dbReference>
<name>U1GCA5_ENDPU</name>
<proteinExistence type="predicted"/>
<dbReference type="InterPro" id="IPR000626">
    <property type="entry name" value="Ubiquitin-like_dom"/>
</dbReference>
<protein>
    <recommendedName>
        <fullName evidence="2">Ubiquitin-like domain-containing protein</fullName>
    </recommendedName>
</protein>
<dbReference type="Proteomes" id="UP000019373">
    <property type="component" value="Unassembled WGS sequence"/>
</dbReference>
<feature type="domain" description="Ubiquitin-like" evidence="2">
    <location>
        <begin position="388"/>
        <end position="460"/>
    </location>
</feature>
<evidence type="ECO:0000256" key="1">
    <source>
        <dbReference type="SAM" id="MobiDB-lite"/>
    </source>
</evidence>
<dbReference type="InterPro" id="IPR022617">
    <property type="entry name" value="Rad60/SUMO-like_dom"/>
</dbReference>
<keyword evidence="4" id="KW-1185">Reference proteome</keyword>